<evidence type="ECO:0000259" key="1">
    <source>
        <dbReference type="Pfam" id="PF05699"/>
    </source>
</evidence>
<dbReference type="GO" id="GO:0046983">
    <property type="term" value="F:protein dimerization activity"/>
    <property type="evidence" value="ECO:0007669"/>
    <property type="project" value="InterPro"/>
</dbReference>
<organism evidence="2 3">
    <name type="scientific">Trichinella nelsoni</name>
    <dbReference type="NCBI Taxonomy" id="6336"/>
    <lineage>
        <taxon>Eukaryota</taxon>
        <taxon>Metazoa</taxon>
        <taxon>Ecdysozoa</taxon>
        <taxon>Nematoda</taxon>
        <taxon>Enoplea</taxon>
        <taxon>Dorylaimia</taxon>
        <taxon>Trichinellida</taxon>
        <taxon>Trichinellidae</taxon>
        <taxon>Trichinella</taxon>
    </lineage>
</organism>
<sequence length="95" mass="10680">MLLRKICLIGCSKSSILNVTRWIVVLVKTLCKLSRTKWLPSKPIATSKDTTIPSTSCQAERSFSAAGRFVTILRSSLKDKTIDTLWSLRSYLMQS</sequence>
<proteinExistence type="predicted"/>
<evidence type="ECO:0000313" key="2">
    <source>
        <dbReference type="EMBL" id="KRX16382.1"/>
    </source>
</evidence>
<name>A0A0V0RPH4_9BILA</name>
<dbReference type="OrthoDB" id="8124016at2759"/>
<dbReference type="AlphaFoldDB" id="A0A0V0RPH4"/>
<comment type="caution">
    <text evidence="2">The sequence shown here is derived from an EMBL/GenBank/DDBJ whole genome shotgun (WGS) entry which is preliminary data.</text>
</comment>
<feature type="domain" description="HAT C-terminal dimerisation" evidence="1">
    <location>
        <begin position="51"/>
        <end position="91"/>
    </location>
</feature>
<dbReference type="EMBL" id="JYDL01000108">
    <property type="protein sequence ID" value="KRX16382.1"/>
    <property type="molecule type" value="Genomic_DNA"/>
</dbReference>
<accession>A0A0V0RPH4</accession>
<dbReference type="Proteomes" id="UP000054630">
    <property type="component" value="Unassembled WGS sequence"/>
</dbReference>
<gene>
    <name evidence="2" type="ORF">T07_10226</name>
</gene>
<keyword evidence="3" id="KW-1185">Reference proteome</keyword>
<evidence type="ECO:0000313" key="3">
    <source>
        <dbReference type="Proteomes" id="UP000054630"/>
    </source>
</evidence>
<dbReference type="InterPro" id="IPR008906">
    <property type="entry name" value="HATC_C_dom"/>
</dbReference>
<dbReference type="Pfam" id="PF05699">
    <property type="entry name" value="Dimer_Tnp_hAT"/>
    <property type="match status" value="1"/>
</dbReference>
<protein>
    <recommendedName>
        <fullName evidence="1">HAT C-terminal dimerisation domain-containing protein</fullName>
    </recommendedName>
</protein>
<reference evidence="2 3" key="1">
    <citation type="submission" date="2015-01" db="EMBL/GenBank/DDBJ databases">
        <title>Evolution of Trichinella species and genotypes.</title>
        <authorList>
            <person name="Korhonen P.K."/>
            <person name="Edoardo P."/>
            <person name="Giuseppe L.R."/>
            <person name="Gasser R.B."/>
        </authorList>
    </citation>
    <scope>NUCLEOTIDE SEQUENCE [LARGE SCALE GENOMIC DNA]</scope>
    <source>
        <strain evidence="2">ISS37</strain>
    </source>
</reference>